<sequence>MGTNANQNSSGRHAVFAYGTLKHGFANHYFFRDARFLGKAKTVVRYSLYVDEYPLVYPGQPVSRIVGEVYQVDNALLSRLDMLEGHPRLYRREQIEVTLASGERLRAWIYFFPEPRGRLIPSGEFKPTTALGCE</sequence>
<evidence type="ECO:0000256" key="3">
    <source>
        <dbReference type="RuleBase" id="RU367036"/>
    </source>
</evidence>
<dbReference type="PANTHER" id="PTHR12510:SF4">
    <property type="entry name" value="GAMMA-GLUTAMYLAMINECYCLOTRANSFERASE"/>
    <property type="match status" value="1"/>
</dbReference>
<evidence type="ECO:0000313" key="5">
    <source>
        <dbReference type="EMBL" id="SOB60567.1"/>
    </source>
</evidence>
<evidence type="ECO:0000256" key="1">
    <source>
        <dbReference type="ARBA" id="ARBA00008861"/>
    </source>
</evidence>
<accession>A0A2C8FDJ2</accession>
<dbReference type="InterPro" id="IPR039126">
    <property type="entry name" value="GGACT"/>
</dbReference>
<dbReference type="GO" id="GO:0061929">
    <property type="term" value="F:gamma-glutamylaminecyclotransferase activity"/>
    <property type="evidence" value="ECO:0007669"/>
    <property type="project" value="InterPro"/>
</dbReference>
<feature type="domain" description="Gamma-glutamylcyclotransferase AIG2-like" evidence="4">
    <location>
        <begin position="15"/>
        <end position="126"/>
    </location>
</feature>
<gene>
    <name evidence="5" type="ORF">DPRO_3651</name>
</gene>
<name>A0A2C8FDJ2_9BACT</name>
<feature type="active site" description="Proton acceptor" evidence="2">
    <location>
        <position position="84"/>
    </location>
</feature>
<dbReference type="Proteomes" id="UP000219215">
    <property type="component" value="Chromosome DPRO"/>
</dbReference>
<dbReference type="InterPro" id="IPR009288">
    <property type="entry name" value="AIG2-like_dom"/>
</dbReference>
<dbReference type="CDD" id="cd06661">
    <property type="entry name" value="GGCT_like"/>
    <property type="match status" value="1"/>
</dbReference>
<comment type="similarity">
    <text evidence="1 3">Belongs to the gamma-glutamylcyclotransferase family.</text>
</comment>
<dbReference type="PANTHER" id="PTHR12510">
    <property type="entry name" value="TROPONIN C-AKIN-1 PROTEIN"/>
    <property type="match status" value="1"/>
</dbReference>
<dbReference type="SUPFAM" id="SSF110857">
    <property type="entry name" value="Gamma-glutamyl cyclotransferase-like"/>
    <property type="match status" value="1"/>
</dbReference>
<keyword evidence="5" id="KW-0808">Transferase</keyword>
<dbReference type="InterPro" id="IPR036568">
    <property type="entry name" value="GGCT-like_sf"/>
</dbReference>
<reference evidence="6" key="1">
    <citation type="submission" date="2017-09" db="EMBL/GenBank/DDBJ databases">
        <authorList>
            <person name="Regsiter A."/>
            <person name="William W."/>
        </authorList>
    </citation>
    <scope>NUCLEOTIDE SEQUENCE [LARGE SCALE GENOMIC DNA]</scope>
    <source>
        <strain evidence="6">500-1</strain>
    </source>
</reference>
<dbReference type="GO" id="GO:0016746">
    <property type="term" value="F:acyltransferase activity"/>
    <property type="evidence" value="ECO:0007669"/>
    <property type="project" value="UniProtKB-KW"/>
</dbReference>
<evidence type="ECO:0000256" key="2">
    <source>
        <dbReference type="PIRSR" id="PIRSR639126-1"/>
    </source>
</evidence>
<dbReference type="KEGG" id="pprf:DPRO_3651"/>
<dbReference type="GO" id="GO:0005829">
    <property type="term" value="C:cytosol"/>
    <property type="evidence" value="ECO:0007669"/>
    <property type="project" value="TreeGrafter"/>
</dbReference>
<evidence type="ECO:0000313" key="6">
    <source>
        <dbReference type="Proteomes" id="UP000219215"/>
    </source>
</evidence>
<organism evidence="5 6">
    <name type="scientific">Pseudodesulfovibrio profundus</name>
    <dbReference type="NCBI Taxonomy" id="57320"/>
    <lineage>
        <taxon>Bacteria</taxon>
        <taxon>Pseudomonadati</taxon>
        <taxon>Thermodesulfobacteriota</taxon>
        <taxon>Desulfovibrionia</taxon>
        <taxon>Desulfovibrionales</taxon>
        <taxon>Desulfovibrionaceae</taxon>
    </lineage>
</organism>
<dbReference type="AlphaFoldDB" id="A0A2C8FDJ2"/>
<dbReference type="Pfam" id="PF06094">
    <property type="entry name" value="GGACT"/>
    <property type="match status" value="1"/>
</dbReference>
<evidence type="ECO:0000259" key="4">
    <source>
        <dbReference type="Pfam" id="PF06094"/>
    </source>
</evidence>
<dbReference type="RefSeq" id="WP_097013268.1">
    <property type="nucleotide sequence ID" value="NZ_LT907975.1"/>
</dbReference>
<protein>
    <recommendedName>
        <fullName evidence="3">Gamma-glutamylcyclotransferase family protein</fullName>
    </recommendedName>
</protein>
<dbReference type="OrthoDB" id="8538589at2"/>
<dbReference type="EMBL" id="LT907975">
    <property type="protein sequence ID" value="SOB60567.1"/>
    <property type="molecule type" value="Genomic_DNA"/>
</dbReference>
<keyword evidence="6" id="KW-1185">Reference proteome</keyword>
<keyword evidence="5" id="KW-0012">Acyltransferase</keyword>
<dbReference type="InterPro" id="IPR013024">
    <property type="entry name" value="GGCT-like"/>
</dbReference>
<dbReference type="Gene3D" id="3.10.490.10">
    <property type="entry name" value="Gamma-glutamyl cyclotransferase-like"/>
    <property type="match status" value="1"/>
</dbReference>
<proteinExistence type="inferred from homology"/>